<sequence length="167" mass="18818">MGWDIQNLFRSHAWGIANSLHRRGLNNETAADLTQDTFVRVLTTPPPAASGNFNPKAYLYKISRNLGTNYQKREALITTVAIDDASVPEIADQKPSPEDIVHSRQCLLQTYNALAELPERTRQAFEMHRLGERTIAEIGEELGISTSRAWALIRDAYKHILSRVDAF</sequence>
<evidence type="ECO:0000256" key="3">
    <source>
        <dbReference type="ARBA" id="ARBA00023082"/>
    </source>
</evidence>
<dbReference type="GO" id="GO:0016987">
    <property type="term" value="F:sigma factor activity"/>
    <property type="evidence" value="ECO:0007669"/>
    <property type="project" value="UniProtKB-KW"/>
</dbReference>
<evidence type="ECO:0000256" key="1">
    <source>
        <dbReference type="ARBA" id="ARBA00010641"/>
    </source>
</evidence>
<dbReference type="InterPro" id="IPR013325">
    <property type="entry name" value="RNA_pol_sigma_r2"/>
</dbReference>
<dbReference type="NCBIfam" id="TIGR02937">
    <property type="entry name" value="sigma70-ECF"/>
    <property type="match status" value="1"/>
</dbReference>
<keyword evidence="4" id="KW-0804">Transcription</keyword>
<dbReference type="EMBL" id="QNRH01000007">
    <property type="protein sequence ID" value="RBO92204.1"/>
    <property type="molecule type" value="Genomic_DNA"/>
</dbReference>
<evidence type="ECO:0000313" key="8">
    <source>
        <dbReference type="Proteomes" id="UP000252893"/>
    </source>
</evidence>
<dbReference type="GO" id="GO:0006352">
    <property type="term" value="P:DNA-templated transcription initiation"/>
    <property type="evidence" value="ECO:0007669"/>
    <property type="project" value="InterPro"/>
</dbReference>
<dbReference type="InterPro" id="IPR007627">
    <property type="entry name" value="RNA_pol_sigma70_r2"/>
</dbReference>
<name>A0A366DSG0_9HYPH</name>
<evidence type="ECO:0000313" key="7">
    <source>
        <dbReference type="EMBL" id="RBO92204.1"/>
    </source>
</evidence>
<dbReference type="GO" id="GO:0003677">
    <property type="term" value="F:DNA binding"/>
    <property type="evidence" value="ECO:0007669"/>
    <property type="project" value="InterPro"/>
</dbReference>
<dbReference type="Pfam" id="PF08281">
    <property type="entry name" value="Sigma70_r4_2"/>
    <property type="match status" value="1"/>
</dbReference>
<gene>
    <name evidence="7" type="ORF">DFR47_107103</name>
</gene>
<keyword evidence="2" id="KW-0805">Transcription regulation</keyword>
<comment type="caution">
    <text evidence="7">The sequence shown here is derived from an EMBL/GenBank/DDBJ whole genome shotgun (WGS) entry which is preliminary data.</text>
</comment>
<dbReference type="InterPro" id="IPR039425">
    <property type="entry name" value="RNA_pol_sigma-70-like"/>
</dbReference>
<keyword evidence="8" id="KW-1185">Reference proteome</keyword>
<dbReference type="OrthoDB" id="9794372at2"/>
<dbReference type="Proteomes" id="UP000252893">
    <property type="component" value="Unassembled WGS sequence"/>
</dbReference>
<dbReference type="RefSeq" id="WP_113945523.1">
    <property type="nucleotide sequence ID" value="NZ_JBHEEG010000009.1"/>
</dbReference>
<organism evidence="7 8">
    <name type="scientific">Pseudochrobactrum asaccharolyticum</name>
    <dbReference type="NCBI Taxonomy" id="354351"/>
    <lineage>
        <taxon>Bacteria</taxon>
        <taxon>Pseudomonadati</taxon>
        <taxon>Pseudomonadota</taxon>
        <taxon>Alphaproteobacteria</taxon>
        <taxon>Hyphomicrobiales</taxon>
        <taxon>Brucellaceae</taxon>
        <taxon>Pseudochrobactrum</taxon>
    </lineage>
</organism>
<keyword evidence="3" id="KW-0731">Sigma factor</keyword>
<dbReference type="InterPro" id="IPR014284">
    <property type="entry name" value="RNA_pol_sigma-70_dom"/>
</dbReference>
<dbReference type="SUPFAM" id="SSF88946">
    <property type="entry name" value="Sigma2 domain of RNA polymerase sigma factors"/>
    <property type="match status" value="1"/>
</dbReference>
<feature type="domain" description="RNA polymerase sigma-70 region 2" evidence="5">
    <location>
        <begin position="8"/>
        <end position="74"/>
    </location>
</feature>
<evidence type="ECO:0000256" key="2">
    <source>
        <dbReference type="ARBA" id="ARBA00023015"/>
    </source>
</evidence>
<dbReference type="Gene3D" id="1.10.10.10">
    <property type="entry name" value="Winged helix-like DNA-binding domain superfamily/Winged helix DNA-binding domain"/>
    <property type="match status" value="1"/>
</dbReference>
<evidence type="ECO:0000259" key="6">
    <source>
        <dbReference type="Pfam" id="PF08281"/>
    </source>
</evidence>
<reference evidence="7 8" key="1">
    <citation type="submission" date="2018-06" db="EMBL/GenBank/DDBJ databases">
        <title>Genomic Encyclopedia of Type Strains, Phase IV (KMG-IV): sequencing the most valuable type-strain genomes for metagenomic binning, comparative biology and taxonomic classification.</title>
        <authorList>
            <person name="Goeker M."/>
        </authorList>
    </citation>
    <scope>NUCLEOTIDE SEQUENCE [LARGE SCALE GENOMIC DNA]</scope>
    <source>
        <strain evidence="7 8">DSM 25619</strain>
    </source>
</reference>
<dbReference type="PANTHER" id="PTHR43133">
    <property type="entry name" value="RNA POLYMERASE ECF-TYPE SIGMA FACTO"/>
    <property type="match status" value="1"/>
</dbReference>
<dbReference type="SUPFAM" id="SSF88659">
    <property type="entry name" value="Sigma3 and sigma4 domains of RNA polymerase sigma factors"/>
    <property type="match status" value="1"/>
</dbReference>
<comment type="similarity">
    <text evidence="1">Belongs to the sigma-70 factor family. ECF subfamily.</text>
</comment>
<dbReference type="AlphaFoldDB" id="A0A366DSG0"/>
<proteinExistence type="inferred from homology"/>
<dbReference type="InterPro" id="IPR013249">
    <property type="entry name" value="RNA_pol_sigma70_r4_t2"/>
</dbReference>
<dbReference type="CDD" id="cd06171">
    <property type="entry name" value="Sigma70_r4"/>
    <property type="match status" value="1"/>
</dbReference>
<accession>A0A366DSG0</accession>
<dbReference type="Gene3D" id="1.10.1740.10">
    <property type="match status" value="1"/>
</dbReference>
<dbReference type="PANTHER" id="PTHR43133:SF63">
    <property type="entry name" value="RNA POLYMERASE SIGMA FACTOR FECI-RELATED"/>
    <property type="match status" value="1"/>
</dbReference>
<dbReference type="InterPro" id="IPR013324">
    <property type="entry name" value="RNA_pol_sigma_r3/r4-like"/>
</dbReference>
<feature type="domain" description="RNA polymerase sigma factor 70 region 4 type 2" evidence="6">
    <location>
        <begin position="109"/>
        <end position="160"/>
    </location>
</feature>
<evidence type="ECO:0000256" key="4">
    <source>
        <dbReference type="ARBA" id="ARBA00023163"/>
    </source>
</evidence>
<dbReference type="InterPro" id="IPR036388">
    <property type="entry name" value="WH-like_DNA-bd_sf"/>
</dbReference>
<evidence type="ECO:0000259" key="5">
    <source>
        <dbReference type="Pfam" id="PF04542"/>
    </source>
</evidence>
<protein>
    <submittedName>
        <fullName evidence="7">RNA polymerase sigma-70 factor (ECF subfamily)</fullName>
    </submittedName>
</protein>
<dbReference type="Pfam" id="PF04542">
    <property type="entry name" value="Sigma70_r2"/>
    <property type="match status" value="1"/>
</dbReference>